<dbReference type="AlphaFoldDB" id="A0A834ME26"/>
<reference evidence="1" key="1">
    <citation type="submission" date="2020-08" db="EMBL/GenBank/DDBJ databases">
        <title>Genome sequencing and assembly of the red palm weevil Rhynchophorus ferrugineus.</title>
        <authorList>
            <person name="Dias G.B."/>
            <person name="Bergman C.M."/>
            <person name="Manee M."/>
        </authorList>
    </citation>
    <scope>NUCLEOTIDE SEQUENCE</scope>
    <source>
        <strain evidence="1">AA-2017</strain>
        <tissue evidence="1">Whole larva</tissue>
    </source>
</reference>
<evidence type="ECO:0000313" key="2">
    <source>
        <dbReference type="Proteomes" id="UP000625711"/>
    </source>
</evidence>
<evidence type="ECO:0000313" key="1">
    <source>
        <dbReference type="EMBL" id="KAF7276435.1"/>
    </source>
</evidence>
<feature type="non-terminal residue" evidence="1">
    <location>
        <position position="46"/>
    </location>
</feature>
<organism evidence="1 2">
    <name type="scientific">Rhynchophorus ferrugineus</name>
    <name type="common">Red palm weevil</name>
    <name type="synonym">Curculio ferrugineus</name>
    <dbReference type="NCBI Taxonomy" id="354439"/>
    <lineage>
        <taxon>Eukaryota</taxon>
        <taxon>Metazoa</taxon>
        <taxon>Ecdysozoa</taxon>
        <taxon>Arthropoda</taxon>
        <taxon>Hexapoda</taxon>
        <taxon>Insecta</taxon>
        <taxon>Pterygota</taxon>
        <taxon>Neoptera</taxon>
        <taxon>Endopterygota</taxon>
        <taxon>Coleoptera</taxon>
        <taxon>Polyphaga</taxon>
        <taxon>Cucujiformia</taxon>
        <taxon>Curculionidae</taxon>
        <taxon>Dryophthorinae</taxon>
        <taxon>Rhynchophorus</taxon>
    </lineage>
</organism>
<dbReference type="EMBL" id="JAACXV010006770">
    <property type="protein sequence ID" value="KAF7276435.1"/>
    <property type="molecule type" value="Genomic_DNA"/>
</dbReference>
<dbReference type="Proteomes" id="UP000625711">
    <property type="component" value="Unassembled WGS sequence"/>
</dbReference>
<protein>
    <submittedName>
        <fullName evidence="1">Uncharacterized protein</fullName>
    </submittedName>
</protein>
<name>A0A834ME26_RHYFE</name>
<accession>A0A834ME26</accession>
<proteinExistence type="predicted"/>
<comment type="caution">
    <text evidence="1">The sequence shown here is derived from an EMBL/GenBank/DDBJ whole genome shotgun (WGS) entry which is preliminary data.</text>
</comment>
<keyword evidence="2" id="KW-1185">Reference proteome</keyword>
<gene>
    <name evidence="1" type="ORF">GWI33_010327</name>
</gene>
<sequence>MTVGIPPPPSPYISNFFDSFNCEIDVASMGPPLTKKSGKFVRDFPF</sequence>